<gene>
    <name evidence="3" type="ORF">ASPVEDRAFT_65669</name>
</gene>
<evidence type="ECO:0000256" key="2">
    <source>
        <dbReference type="SAM" id="SignalP"/>
    </source>
</evidence>
<accession>A0A1L9Q0H4</accession>
<feature type="region of interest" description="Disordered" evidence="1">
    <location>
        <begin position="805"/>
        <end position="834"/>
    </location>
</feature>
<dbReference type="InterPro" id="IPR053161">
    <property type="entry name" value="Ulvan_degrading_GH"/>
</dbReference>
<dbReference type="STRING" id="1036611.A0A1L9Q0H4"/>
<dbReference type="EMBL" id="KV878136">
    <property type="protein sequence ID" value="OJJ07206.1"/>
    <property type="molecule type" value="Genomic_DNA"/>
</dbReference>
<dbReference type="OrthoDB" id="2588159at2759"/>
<proteinExistence type="predicted"/>
<name>A0A1L9Q0H4_ASPVE</name>
<dbReference type="PANTHER" id="PTHR36848:SF2">
    <property type="entry name" value="SECRETED PROTEIN"/>
    <property type="match status" value="1"/>
</dbReference>
<dbReference type="AlphaFoldDB" id="A0A1L9Q0H4"/>
<keyword evidence="4" id="KW-1185">Reference proteome</keyword>
<evidence type="ECO:0000313" key="3">
    <source>
        <dbReference type="EMBL" id="OJJ07206.1"/>
    </source>
</evidence>
<dbReference type="Proteomes" id="UP000184073">
    <property type="component" value="Unassembled WGS sequence"/>
</dbReference>
<keyword evidence="2" id="KW-0732">Signal</keyword>
<evidence type="ECO:0000256" key="1">
    <source>
        <dbReference type="SAM" id="MobiDB-lite"/>
    </source>
</evidence>
<feature type="compositionally biased region" description="Polar residues" evidence="1">
    <location>
        <begin position="825"/>
        <end position="834"/>
    </location>
</feature>
<reference evidence="4" key="1">
    <citation type="journal article" date="2017" name="Genome Biol.">
        <title>Comparative genomics reveals high biological diversity and specific adaptations in the industrially and medically important fungal genus Aspergillus.</title>
        <authorList>
            <person name="de Vries R.P."/>
            <person name="Riley R."/>
            <person name="Wiebenga A."/>
            <person name="Aguilar-Osorio G."/>
            <person name="Amillis S."/>
            <person name="Uchima C.A."/>
            <person name="Anderluh G."/>
            <person name="Asadollahi M."/>
            <person name="Askin M."/>
            <person name="Barry K."/>
            <person name="Battaglia E."/>
            <person name="Bayram O."/>
            <person name="Benocci T."/>
            <person name="Braus-Stromeyer S.A."/>
            <person name="Caldana C."/>
            <person name="Canovas D."/>
            <person name="Cerqueira G.C."/>
            <person name="Chen F."/>
            <person name="Chen W."/>
            <person name="Choi C."/>
            <person name="Clum A."/>
            <person name="Dos Santos R.A."/>
            <person name="Damasio A.R."/>
            <person name="Diallinas G."/>
            <person name="Emri T."/>
            <person name="Fekete E."/>
            <person name="Flipphi M."/>
            <person name="Freyberg S."/>
            <person name="Gallo A."/>
            <person name="Gournas C."/>
            <person name="Habgood R."/>
            <person name="Hainaut M."/>
            <person name="Harispe M.L."/>
            <person name="Henrissat B."/>
            <person name="Hilden K.S."/>
            <person name="Hope R."/>
            <person name="Hossain A."/>
            <person name="Karabika E."/>
            <person name="Karaffa L."/>
            <person name="Karanyi Z."/>
            <person name="Krasevec N."/>
            <person name="Kuo A."/>
            <person name="Kusch H."/>
            <person name="LaButti K."/>
            <person name="Lagendijk E.L."/>
            <person name="Lapidus A."/>
            <person name="Levasseur A."/>
            <person name="Lindquist E."/>
            <person name="Lipzen A."/>
            <person name="Logrieco A.F."/>
            <person name="MacCabe A."/>
            <person name="Maekelae M.R."/>
            <person name="Malavazi I."/>
            <person name="Melin P."/>
            <person name="Meyer V."/>
            <person name="Mielnichuk N."/>
            <person name="Miskei M."/>
            <person name="Molnar A.P."/>
            <person name="Mule G."/>
            <person name="Ngan C.Y."/>
            <person name="Orejas M."/>
            <person name="Orosz E."/>
            <person name="Ouedraogo J.P."/>
            <person name="Overkamp K.M."/>
            <person name="Park H.-S."/>
            <person name="Perrone G."/>
            <person name="Piumi F."/>
            <person name="Punt P.J."/>
            <person name="Ram A.F."/>
            <person name="Ramon A."/>
            <person name="Rauscher S."/>
            <person name="Record E."/>
            <person name="Riano-Pachon D.M."/>
            <person name="Robert V."/>
            <person name="Roehrig J."/>
            <person name="Ruller R."/>
            <person name="Salamov A."/>
            <person name="Salih N.S."/>
            <person name="Samson R.A."/>
            <person name="Sandor E."/>
            <person name="Sanguinetti M."/>
            <person name="Schuetze T."/>
            <person name="Sepcic K."/>
            <person name="Shelest E."/>
            <person name="Sherlock G."/>
            <person name="Sophianopoulou V."/>
            <person name="Squina F.M."/>
            <person name="Sun H."/>
            <person name="Susca A."/>
            <person name="Todd R.B."/>
            <person name="Tsang A."/>
            <person name="Unkles S.E."/>
            <person name="van de Wiele N."/>
            <person name="van Rossen-Uffink D."/>
            <person name="Oliveira J.V."/>
            <person name="Vesth T.C."/>
            <person name="Visser J."/>
            <person name="Yu J.-H."/>
            <person name="Zhou M."/>
            <person name="Andersen M.R."/>
            <person name="Archer D.B."/>
            <person name="Baker S.E."/>
            <person name="Benoit I."/>
            <person name="Brakhage A.A."/>
            <person name="Braus G.H."/>
            <person name="Fischer R."/>
            <person name="Frisvad J.C."/>
            <person name="Goldman G.H."/>
            <person name="Houbraken J."/>
            <person name="Oakley B."/>
            <person name="Pocsi I."/>
            <person name="Scazzocchio C."/>
            <person name="Seiboth B."/>
            <person name="vanKuyk P.A."/>
            <person name="Wortman J."/>
            <person name="Dyer P.S."/>
            <person name="Grigoriev I.V."/>
        </authorList>
    </citation>
    <scope>NUCLEOTIDE SEQUENCE [LARGE SCALE GENOMIC DNA]</scope>
    <source>
        <strain evidence="4">CBS 583.65</strain>
    </source>
</reference>
<dbReference type="RefSeq" id="XP_040672968.1">
    <property type="nucleotide sequence ID" value="XM_040815832.1"/>
</dbReference>
<sequence length="1019" mass="111541">MHLTAWLQALLLLPIASCTFQDPENTDRIKFRYWLPDASVNTTTVQNDIRSASSIGAGGIELVPLYNYGGSLAAPPSGADWATYGFGTEAYSRVLKASLQAAKDAGMVFDFALGPNQGQGVPAETTDPGLHWDLASFNATVSHNGSYNGRVPGWGSGELVALVSAQVLSSSVIHNPASSTFGTPSTTSTRLVLQNASLTDHTDYVHRDGTVQLQFGTKATHHLFAYYQYQDLAKNLDIETNTTGSIFDNGSYIVDHFSARGARTTIDFWEKYILDSETRQLLSEVGNYAWEDSLEIESNISWTPSLPQKFHRMTGYDLRKYLPLIQFGNNNPGVQPSYPGDMQCVLDTEDAGQGVVNDYRKTLAQGYQEYLNTLKKWTSSLGVEYSAQPSYNLPLDMESSIAHVDAPECESLAFNDNVDGYRQFSGVATVAQKSIISNEMGANMRKAFSLTVSHLLWQINRAFAGGVNQVVLHGQTYSGNYYDTTWPGYASFFMLFGESYNDKQPAWEHSYSDMIAYASRNQFILRQGMPRTDVVFLNKDSVTDPQLGTVYAGSDLVDGGYTYSYLSPDNLVMDGVRVENGLLAPESPAYKAIIVTGHQNVTLESVKKLQQFARAGIPLILSGGLPGYYPSGNSTDTKANQDAAKAALQSLERSENVYTTGTHRVAHRLTAIGIAPRVRVQTNGTWYPVYRTDNATDTDYVFLFSDSTSKSPSNGSVTVQTTKTPYFFKSWSGHRSPIVHYQTSNNGTITIPLTLAVNQTTVLAFSDSLKAEIDTPPVHAIHLPHSVIGYGYTRDTGLALHVSPSHQTTNTSVPLSNGKSHHLPASSSVMQPGTPRQKSFKLSNWTLTVEHWAAPSNLSNAHIPAVKHNTTHLLNATFLPSWIDIEGLHNVSGVGYYHAEFHWNSSTNITGGGHNSGAYISLPPVPHGLQVYVNGHRLHGVDFNRPFADMGPYLTSGVNVVEIVVPTVMWNYIRTLYGDIEIAGSEPLLTTTGPLPCLVETGLMGEVEILPYVVSWVDI</sequence>
<protein>
    <recommendedName>
        <fullName evidence="5">Secreted protein</fullName>
    </recommendedName>
</protein>
<dbReference type="VEuPathDB" id="FungiDB:ASPVEDRAFT_65669"/>
<organism evidence="3 4">
    <name type="scientific">Aspergillus versicolor CBS 583.65</name>
    <dbReference type="NCBI Taxonomy" id="1036611"/>
    <lineage>
        <taxon>Eukaryota</taxon>
        <taxon>Fungi</taxon>
        <taxon>Dikarya</taxon>
        <taxon>Ascomycota</taxon>
        <taxon>Pezizomycotina</taxon>
        <taxon>Eurotiomycetes</taxon>
        <taxon>Eurotiomycetidae</taxon>
        <taxon>Eurotiales</taxon>
        <taxon>Aspergillaceae</taxon>
        <taxon>Aspergillus</taxon>
        <taxon>Aspergillus subgen. Nidulantes</taxon>
    </lineage>
</organism>
<feature type="chain" id="PRO_5012499292" description="Secreted protein" evidence="2">
    <location>
        <begin position="19"/>
        <end position="1019"/>
    </location>
</feature>
<dbReference type="SUPFAM" id="SSF49785">
    <property type="entry name" value="Galactose-binding domain-like"/>
    <property type="match status" value="1"/>
</dbReference>
<dbReference type="PANTHER" id="PTHR36848">
    <property type="entry name" value="DNA-BINDING PROTEIN (PUTATIVE SECRETED PROTEIN)-RELATED"/>
    <property type="match status" value="1"/>
</dbReference>
<evidence type="ECO:0008006" key="5">
    <source>
        <dbReference type="Google" id="ProtNLM"/>
    </source>
</evidence>
<evidence type="ECO:0000313" key="4">
    <source>
        <dbReference type="Proteomes" id="UP000184073"/>
    </source>
</evidence>
<dbReference type="GeneID" id="63731343"/>
<dbReference type="Pfam" id="PF17132">
    <property type="entry name" value="Glyco_hydro_106"/>
    <property type="match status" value="1"/>
</dbReference>
<feature type="compositionally biased region" description="Polar residues" evidence="1">
    <location>
        <begin position="805"/>
        <end position="818"/>
    </location>
</feature>
<dbReference type="InterPro" id="IPR008979">
    <property type="entry name" value="Galactose-bd-like_sf"/>
</dbReference>
<feature type="signal peptide" evidence="2">
    <location>
        <begin position="1"/>
        <end position="18"/>
    </location>
</feature>